<evidence type="ECO:0000259" key="1">
    <source>
        <dbReference type="Pfam" id="PF09012"/>
    </source>
</evidence>
<reference evidence="2 3" key="1">
    <citation type="submission" date="2016-03" db="EMBL/GenBank/DDBJ databases">
        <title>Comparative genomics of Rickettsiella.</title>
        <authorList>
            <person name="Chandler C."/>
            <person name="Wang Y."/>
        </authorList>
    </citation>
    <scope>NUCLEOTIDE SEQUENCE [LARGE SCALE GENOMIC DNA]</scope>
    <source>
        <strain evidence="2 3">RCFS May 2013</strain>
    </source>
</reference>
<dbReference type="Proteomes" id="UP000183924">
    <property type="component" value="Unassembled WGS sequence"/>
</dbReference>
<dbReference type="InterPro" id="IPR015102">
    <property type="entry name" value="Tscrpt_reg_HTH_FeoC"/>
</dbReference>
<dbReference type="AlphaFoldDB" id="A0A1J8NK48"/>
<feature type="domain" description="Transcriptional regulator HTH-type FeoC" evidence="1">
    <location>
        <begin position="4"/>
        <end position="70"/>
    </location>
</feature>
<dbReference type="InterPro" id="IPR036390">
    <property type="entry name" value="WH_DNA-bd_sf"/>
</dbReference>
<accession>A0A1J8NK48</accession>
<dbReference type="EMBL" id="LUKY01000031">
    <property type="protein sequence ID" value="OIZ95504.1"/>
    <property type="molecule type" value="Genomic_DNA"/>
</dbReference>
<dbReference type="Pfam" id="PF09012">
    <property type="entry name" value="FeoC"/>
    <property type="match status" value="1"/>
</dbReference>
<sequence>MISLLTLKKFIAEKKLVNLSLILQTFGTQQEETLAILELLIHKGYVKKCFKTPHCATRCLKCTPDSFALYQWVEPPDLALAPHSR</sequence>
<name>A0A1J8NK48_9COXI</name>
<organism evidence="2 3">
    <name type="scientific">Candidatus Rickettsiella isopodorum</name>
    <dbReference type="NCBI Taxonomy" id="1225476"/>
    <lineage>
        <taxon>Bacteria</taxon>
        <taxon>Pseudomonadati</taxon>
        <taxon>Pseudomonadota</taxon>
        <taxon>Gammaproteobacteria</taxon>
        <taxon>Legionellales</taxon>
        <taxon>Coxiellaceae</taxon>
        <taxon>Rickettsiella</taxon>
    </lineage>
</organism>
<dbReference type="OrthoDB" id="467062at2"/>
<dbReference type="Gene3D" id="1.10.10.10">
    <property type="entry name" value="Winged helix-like DNA-binding domain superfamily/Winged helix DNA-binding domain"/>
    <property type="match status" value="1"/>
</dbReference>
<dbReference type="InterPro" id="IPR036388">
    <property type="entry name" value="WH-like_DNA-bd_sf"/>
</dbReference>
<keyword evidence="3" id="KW-1185">Reference proteome</keyword>
<comment type="caution">
    <text evidence="2">The sequence shown here is derived from an EMBL/GenBank/DDBJ whole genome shotgun (WGS) entry which is preliminary data.</text>
</comment>
<evidence type="ECO:0000313" key="2">
    <source>
        <dbReference type="EMBL" id="OIZ95504.1"/>
    </source>
</evidence>
<evidence type="ECO:0000313" key="3">
    <source>
        <dbReference type="Proteomes" id="UP000183924"/>
    </source>
</evidence>
<dbReference type="RefSeq" id="WP_071662164.1">
    <property type="nucleotide sequence ID" value="NZ_LUKY01000031.1"/>
</dbReference>
<protein>
    <recommendedName>
        <fullName evidence="1">Transcriptional regulator HTH-type FeoC domain-containing protein</fullName>
    </recommendedName>
</protein>
<proteinExistence type="predicted"/>
<gene>
    <name evidence="2" type="ORF">A1D18_02025</name>
</gene>
<dbReference type="SUPFAM" id="SSF46785">
    <property type="entry name" value="Winged helix' DNA-binding domain"/>
    <property type="match status" value="1"/>
</dbReference>